<dbReference type="PROSITE" id="PS50896">
    <property type="entry name" value="LISH"/>
    <property type="match status" value="1"/>
</dbReference>
<feature type="compositionally biased region" description="Basic and acidic residues" evidence="1">
    <location>
        <begin position="762"/>
        <end position="773"/>
    </location>
</feature>
<dbReference type="InterPro" id="IPR006594">
    <property type="entry name" value="LisH"/>
</dbReference>
<dbReference type="Proteomes" id="UP001107558">
    <property type="component" value="Chromosome 1"/>
</dbReference>
<gene>
    <name evidence="2" type="ORF">PVAND_012714</name>
</gene>
<feature type="region of interest" description="Disordered" evidence="1">
    <location>
        <begin position="876"/>
        <end position="917"/>
    </location>
</feature>
<proteinExistence type="predicted"/>
<evidence type="ECO:0008006" key="4">
    <source>
        <dbReference type="Google" id="ProtNLM"/>
    </source>
</evidence>
<feature type="region of interest" description="Disordered" evidence="1">
    <location>
        <begin position="749"/>
        <end position="773"/>
    </location>
</feature>
<keyword evidence="3" id="KW-1185">Reference proteome</keyword>
<dbReference type="EMBL" id="JADBJN010000001">
    <property type="protein sequence ID" value="KAG5683433.1"/>
    <property type="molecule type" value="Genomic_DNA"/>
</dbReference>
<evidence type="ECO:0000313" key="3">
    <source>
        <dbReference type="Proteomes" id="UP001107558"/>
    </source>
</evidence>
<feature type="region of interest" description="Disordered" evidence="1">
    <location>
        <begin position="187"/>
        <end position="218"/>
    </location>
</feature>
<protein>
    <recommendedName>
        <fullName evidence="4">LisH domain-containing protein</fullName>
    </recommendedName>
</protein>
<feature type="region of interest" description="Disordered" evidence="1">
    <location>
        <begin position="998"/>
        <end position="1017"/>
    </location>
</feature>
<organism evidence="2 3">
    <name type="scientific">Polypedilum vanderplanki</name>
    <name type="common">Sleeping chironomid midge</name>
    <dbReference type="NCBI Taxonomy" id="319348"/>
    <lineage>
        <taxon>Eukaryota</taxon>
        <taxon>Metazoa</taxon>
        <taxon>Ecdysozoa</taxon>
        <taxon>Arthropoda</taxon>
        <taxon>Hexapoda</taxon>
        <taxon>Insecta</taxon>
        <taxon>Pterygota</taxon>
        <taxon>Neoptera</taxon>
        <taxon>Endopterygota</taxon>
        <taxon>Diptera</taxon>
        <taxon>Nematocera</taxon>
        <taxon>Chironomoidea</taxon>
        <taxon>Chironomidae</taxon>
        <taxon>Chironominae</taxon>
        <taxon>Polypedilum</taxon>
        <taxon>Polypedilum</taxon>
    </lineage>
</organism>
<dbReference type="OrthoDB" id="7790974at2759"/>
<feature type="region of interest" description="Disordered" evidence="1">
    <location>
        <begin position="1338"/>
        <end position="1364"/>
    </location>
</feature>
<feature type="compositionally biased region" description="Low complexity" evidence="1">
    <location>
        <begin position="998"/>
        <end position="1015"/>
    </location>
</feature>
<feature type="compositionally biased region" description="Acidic residues" evidence="1">
    <location>
        <begin position="202"/>
        <end position="212"/>
    </location>
</feature>
<reference evidence="2" key="1">
    <citation type="submission" date="2021-03" db="EMBL/GenBank/DDBJ databases">
        <title>Chromosome level genome of the anhydrobiotic midge Polypedilum vanderplanki.</title>
        <authorList>
            <person name="Yoshida Y."/>
            <person name="Kikawada T."/>
            <person name="Gusev O."/>
        </authorList>
    </citation>
    <scope>NUCLEOTIDE SEQUENCE</scope>
    <source>
        <strain evidence="2">NIAS01</strain>
        <tissue evidence="2">Whole body or cell culture</tissue>
    </source>
</reference>
<feature type="compositionally biased region" description="Basic and acidic residues" evidence="1">
    <location>
        <begin position="1338"/>
        <end position="1352"/>
    </location>
</feature>
<accession>A0A9J6CMG5</accession>
<feature type="region of interest" description="Disordered" evidence="1">
    <location>
        <begin position="647"/>
        <end position="686"/>
    </location>
</feature>
<sequence>MSIENAEILKLTARLIVGYLDEQNLTDAHKLFCETSRHLSHEEYLAFSQGIKTIDTSIGLVNIVSEYFYIKNKLNDFIKNCPKTSLIIKLIDTSSFLLRIDLILKVLRENLQKFDKCEVIESRKRRLNEDELFNISNTNTSTPETVVHCSKRPRVSFSKPLITLSAAKAEQSATKVKVDDESIGKKELHYISSPETSNKEDDVSEEEDEENVSNEISVPPPELLSETVLKKTDFVENLVEIINQTRSAKELEQSIETSNSPKRLTDDDLQEIISKTENENNFEAILQEVIGKYLHDEDGRPTIVENGILPSKPEEIPLKQRLRPRTAKKTPVSEKKKKKNINIISNEIYSGPLPLCVQPSTSTITNNVPIVNTQPIPTTSNQIIINNEPIESQTQPILVNLVPIIPQPTVASTATTFIPLSTFSTTSNIICESNAMNVEIPQNVQIILSEQSQPAAAQSPIIVQNENQQNGIIENTIQQTTPKVSIQPNFLNSKCKSTPRRKASHIRILDFNQTPSVSRLTSIKEFQTPNSSGIKIETPGSAPASITVTKTRKVEVQKGIADKEEVKENLDVSLEIIDESSNSNSISHTPKVAKNRRRRKIEIDVKAEKINEEEESPKPMTREEWLKMRAEQKSMSVDERMRILFQQQNEQKGNVKKRKTPKKKQDQKKKVVTKLKKQPSASLTDQQGKKLICAKFKVTSPRKAALLKKTPKKKKSKDLNSIDTNKKLVVNTTVSITDEKKTVISESLPKLNESTPTVADTNKNESESNDLNRSDTVQEVANLLTNLPETILAKTNSFEQSTHSEVVNSNILLETPLKLDSMSPLPNTPRFAVPLVSIHQETPLTKLITTTTTAAVSILKVCDILTPSFPITPGFKETPLKSDASPEAASASGYSSRRTDYSSCSSYYKPDESEDINQNLDMIIKQSRGSERQSESDGGGIAMTSQEKILGSAKKVECPGALERVQSFKTEAKDIPMPHYTMMDEEGLLSESMLTTASDESSSSSFTCSTCSTDPSSDENTLALLNNSEILDDNRDSEWHCDDEIDVEKEVTSNNSLVDEKTGEVRFPLRNWITPKKVEPPKEEESRPIIEEPPKEEHQEKKKVFPDLEAIKQRTLKIIKSESAVNARKIQPKFKKSNAKAFKLPPEQPKVVALTRRDQILQQNNLTERPRPTPLKLISTIAHTSSSSRRKNATPRKTIIIDELPKAPSPLKKSRVKSKSQERKKVDNTTTATAAVAIVQKTPIKPERVSLENITDNAVCHDDHPSLNISTSFNDSSDEEENTVVVKAIEVKTVNEEGSNTFQRTLIAQGFDKKDAKDLQTQLVDKIENEHIEKISEQCEEVNKSKSESEHGSDEEDDDEEEDECEYVFSDVLEKNIFNFEESENFKIKKDAKKVAVTTCPASKLQIDGKVIKIDFSDHMEIFSMEPTTELKQKEESQQDKEKETTAKQESKILTKEIEIDKILTLIHGKH</sequence>
<feature type="region of interest" description="Disordered" evidence="1">
    <location>
        <begin position="1427"/>
        <end position="1450"/>
    </location>
</feature>
<evidence type="ECO:0000256" key="1">
    <source>
        <dbReference type="SAM" id="MobiDB-lite"/>
    </source>
</evidence>
<feature type="region of interest" description="Disordered" evidence="1">
    <location>
        <begin position="1078"/>
        <end position="1101"/>
    </location>
</feature>
<feature type="compositionally biased region" description="Acidic residues" evidence="1">
    <location>
        <begin position="1353"/>
        <end position="1364"/>
    </location>
</feature>
<feature type="region of interest" description="Disordered" evidence="1">
    <location>
        <begin position="1207"/>
        <end position="1228"/>
    </location>
</feature>
<feature type="compositionally biased region" description="Basic residues" evidence="1">
    <location>
        <begin position="654"/>
        <end position="677"/>
    </location>
</feature>
<evidence type="ECO:0000313" key="2">
    <source>
        <dbReference type="EMBL" id="KAG5683433.1"/>
    </source>
</evidence>
<name>A0A9J6CMG5_POLVA</name>
<feature type="compositionally biased region" description="Basic and acidic residues" evidence="1">
    <location>
        <begin position="1429"/>
        <end position="1450"/>
    </location>
</feature>
<comment type="caution">
    <text evidence="2">The sequence shown here is derived from an EMBL/GenBank/DDBJ whole genome shotgun (WGS) entry which is preliminary data.</text>
</comment>
<feature type="compositionally biased region" description="Polar residues" evidence="1">
    <location>
        <begin position="752"/>
        <end position="761"/>
    </location>
</feature>